<keyword evidence="18" id="KW-1185">Reference proteome</keyword>
<feature type="active site" description="Cysteine sulfenic acid (-SOH) intermediate; for peroxidase activity" evidence="15">
    <location>
        <position position="57"/>
    </location>
</feature>
<organism evidence="17 18">
    <name type="scientific">Campylobacter hominis (strain ATCC BAA-381 / DSM 21671 / CCUG 45161 / LMG 19568 / NCTC 13146 / CH001A)</name>
    <dbReference type="NCBI Taxonomy" id="360107"/>
    <lineage>
        <taxon>Bacteria</taxon>
        <taxon>Pseudomonadati</taxon>
        <taxon>Campylobacterota</taxon>
        <taxon>Epsilonproteobacteria</taxon>
        <taxon>Campylobacterales</taxon>
        <taxon>Campylobacteraceae</taxon>
        <taxon>Campylobacter</taxon>
    </lineage>
</organism>
<dbReference type="KEGG" id="cha:CHAB381_0519"/>
<evidence type="ECO:0000256" key="1">
    <source>
        <dbReference type="ARBA" id="ARBA00003330"/>
    </source>
</evidence>
<evidence type="ECO:0000256" key="2">
    <source>
        <dbReference type="ARBA" id="ARBA00011245"/>
    </source>
</evidence>
<sequence>MGEILEADKERKITLNVDDEAPLFCLKNGEDDDVCLKDFIGKKVVLYFYPKDNTPGCTIEACEFSANFDEFIAQNAVIIGVSPDSVKSHANFAAKQSLKHILLSDSDHEVSKLYGVWQVKKNYGREYLGVVRSTFVIDENGKICKIYKNVRAKDHAAKVLADLAK</sequence>
<comment type="function">
    <text evidence="1">Thiol-specific peroxidase that catalyzes the reduction of hydrogen peroxide and organic hydroperoxides to water and alcohols, respectively. Plays a role in cell protection against oxidative stress by detoxifying peroxides and as sensor of hydrogen peroxide-mediated signaling events.</text>
</comment>
<dbReference type="InterPro" id="IPR050924">
    <property type="entry name" value="Peroxiredoxin_BCP/PrxQ"/>
</dbReference>
<evidence type="ECO:0000256" key="7">
    <source>
        <dbReference type="ARBA" id="ARBA00023157"/>
    </source>
</evidence>
<dbReference type="InterPro" id="IPR024706">
    <property type="entry name" value="Peroxiredoxin_AhpC-typ"/>
</dbReference>
<evidence type="ECO:0000256" key="9">
    <source>
        <dbReference type="ARBA" id="ARBA00032824"/>
    </source>
</evidence>
<proteinExistence type="inferred from homology"/>
<keyword evidence="7" id="KW-1015">Disulfide bond</keyword>
<name>A7I0R6_CAMHC</name>
<feature type="domain" description="Thioredoxin" evidence="16">
    <location>
        <begin position="15"/>
        <end position="165"/>
    </location>
</feature>
<keyword evidence="6" id="KW-0560">Oxidoreductase</keyword>
<dbReference type="NCBIfam" id="NF006960">
    <property type="entry name" value="PRK09437.1"/>
    <property type="match status" value="1"/>
</dbReference>
<comment type="similarity">
    <text evidence="10">Belongs to the peroxiredoxin family. BCP/PrxQ subfamily.</text>
</comment>
<evidence type="ECO:0000256" key="13">
    <source>
        <dbReference type="ARBA" id="ARBA00072587"/>
    </source>
</evidence>
<dbReference type="HOGENOM" id="CLU_042529_14_1_7"/>
<evidence type="ECO:0000256" key="15">
    <source>
        <dbReference type="PIRSR" id="PIRSR000239-1"/>
    </source>
</evidence>
<evidence type="ECO:0000256" key="6">
    <source>
        <dbReference type="ARBA" id="ARBA00023002"/>
    </source>
</evidence>
<evidence type="ECO:0000256" key="11">
    <source>
        <dbReference type="ARBA" id="ARBA00042639"/>
    </source>
</evidence>
<evidence type="ECO:0000313" key="18">
    <source>
        <dbReference type="Proteomes" id="UP000002407"/>
    </source>
</evidence>
<dbReference type="Pfam" id="PF00578">
    <property type="entry name" value="AhpC-TSA"/>
    <property type="match status" value="1"/>
</dbReference>
<accession>A7I0R6</accession>
<evidence type="ECO:0000259" key="16">
    <source>
        <dbReference type="PROSITE" id="PS51352"/>
    </source>
</evidence>
<dbReference type="RefSeq" id="WP_012108394.1">
    <property type="nucleotide sequence ID" value="NC_009714.1"/>
</dbReference>
<evidence type="ECO:0000256" key="3">
    <source>
        <dbReference type="ARBA" id="ARBA00013017"/>
    </source>
</evidence>
<dbReference type="GO" id="GO:0034599">
    <property type="term" value="P:cellular response to oxidative stress"/>
    <property type="evidence" value="ECO:0007669"/>
    <property type="project" value="TreeGrafter"/>
</dbReference>
<evidence type="ECO:0000256" key="5">
    <source>
        <dbReference type="ARBA" id="ARBA00022862"/>
    </source>
</evidence>
<dbReference type="Proteomes" id="UP000002407">
    <property type="component" value="Chromosome"/>
</dbReference>
<keyword evidence="4" id="KW-0575">Peroxidase</keyword>
<protein>
    <recommendedName>
        <fullName evidence="13">Putative peroxiredoxin bcp</fullName>
        <ecNumber evidence="3">1.11.1.24</ecNumber>
    </recommendedName>
    <alternativeName>
        <fullName evidence="14">Bacterioferritin comigratory protein homolog</fullName>
    </alternativeName>
    <alternativeName>
        <fullName evidence="9">Thioredoxin peroxidase</fullName>
    </alternativeName>
    <alternativeName>
        <fullName evidence="11">Thioredoxin-dependent peroxiredoxin Bcp</fullName>
    </alternativeName>
</protein>
<dbReference type="GO" id="GO:0045454">
    <property type="term" value="P:cell redox homeostasis"/>
    <property type="evidence" value="ECO:0007669"/>
    <property type="project" value="TreeGrafter"/>
</dbReference>
<dbReference type="eggNOG" id="COG1225">
    <property type="taxonomic scope" value="Bacteria"/>
</dbReference>
<keyword evidence="8" id="KW-0676">Redox-active center</keyword>
<dbReference type="PIRSF" id="PIRSF000239">
    <property type="entry name" value="AHPC"/>
    <property type="match status" value="1"/>
</dbReference>
<dbReference type="GO" id="GO:0008379">
    <property type="term" value="F:thioredoxin peroxidase activity"/>
    <property type="evidence" value="ECO:0007669"/>
    <property type="project" value="TreeGrafter"/>
</dbReference>
<dbReference type="Gene3D" id="3.40.30.10">
    <property type="entry name" value="Glutaredoxin"/>
    <property type="match status" value="1"/>
</dbReference>
<comment type="catalytic activity">
    <reaction evidence="12">
        <text>a hydroperoxide + [thioredoxin]-dithiol = an alcohol + [thioredoxin]-disulfide + H2O</text>
        <dbReference type="Rhea" id="RHEA:62620"/>
        <dbReference type="Rhea" id="RHEA-COMP:10698"/>
        <dbReference type="Rhea" id="RHEA-COMP:10700"/>
        <dbReference type="ChEBI" id="CHEBI:15377"/>
        <dbReference type="ChEBI" id="CHEBI:29950"/>
        <dbReference type="ChEBI" id="CHEBI:30879"/>
        <dbReference type="ChEBI" id="CHEBI:35924"/>
        <dbReference type="ChEBI" id="CHEBI:50058"/>
        <dbReference type="EC" id="1.11.1.24"/>
    </reaction>
</comment>
<evidence type="ECO:0000256" key="12">
    <source>
        <dbReference type="ARBA" id="ARBA00049091"/>
    </source>
</evidence>
<dbReference type="GO" id="GO:0005737">
    <property type="term" value="C:cytoplasm"/>
    <property type="evidence" value="ECO:0007669"/>
    <property type="project" value="TreeGrafter"/>
</dbReference>
<dbReference type="SUPFAM" id="SSF52833">
    <property type="entry name" value="Thioredoxin-like"/>
    <property type="match status" value="1"/>
</dbReference>
<evidence type="ECO:0000313" key="17">
    <source>
        <dbReference type="EMBL" id="ABS50952.1"/>
    </source>
</evidence>
<dbReference type="PANTHER" id="PTHR42801">
    <property type="entry name" value="THIOREDOXIN-DEPENDENT PEROXIDE REDUCTASE"/>
    <property type="match status" value="1"/>
</dbReference>
<comment type="subunit">
    <text evidence="2">Monomer.</text>
</comment>
<gene>
    <name evidence="17" type="primary">bcp</name>
    <name evidence="17" type="ordered locus">CHAB381_0519</name>
</gene>
<dbReference type="EMBL" id="CP000776">
    <property type="protein sequence ID" value="ABS50952.1"/>
    <property type="molecule type" value="Genomic_DNA"/>
</dbReference>
<dbReference type="InterPro" id="IPR036249">
    <property type="entry name" value="Thioredoxin-like_sf"/>
</dbReference>
<reference evidence="18" key="1">
    <citation type="submission" date="2007-07" db="EMBL/GenBank/DDBJ databases">
        <title>Complete genome sequence of Campylobacter hominis ATCC BAA-381, a commensal isolated from the human gastrointestinal tract.</title>
        <authorList>
            <person name="Fouts D.E."/>
            <person name="Mongodin E.F."/>
            <person name="Puiu D."/>
            <person name="Sebastian Y."/>
            <person name="Miller W.G."/>
            <person name="Mandrell R.E."/>
            <person name="Nelson K.E."/>
        </authorList>
    </citation>
    <scope>NUCLEOTIDE SEQUENCE [LARGE SCALE GENOMIC DNA]</scope>
    <source>
        <strain evidence="18">ATCC BAA-381 / LMG 19568 / NCTC 13146 / CH001A</strain>
    </source>
</reference>
<dbReference type="PANTHER" id="PTHR42801:SF4">
    <property type="entry name" value="AHPC_TSA FAMILY PROTEIN"/>
    <property type="match status" value="1"/>
</dbReference>
<dbReference type="CDD" id="cd03017">
    <property type="entry name" value="PRX_BCP"/>
    <property type="match status" value="1"/>
</dbReference>
<evidence type="ECO:0000256" key="10">
    <source>
        <dbReference type="ARBA" id="ARBA00038489"/>
    </source>
</evidence>
<evidence type="ECO:0000256" key="14">
    <source>
        <dbReference type="ARBA" id="ARBA00078138"/>
    </source>
</evidence>
<dbReference type="EC" id="1.11.1.24" evidence="3"/>
<dbReference type="InterPro" id="IPR013766">
    <property type="entry name" value="Thioredoxin_domain"/>
</dbReference>
<dbReference type="PROSITE" id="PS51352">
    <property type="entry name" value="THIOREDOXIN_2"/>
    <property type="match status" value="1"/>
</dbReference>
<evidence type="ECO:0000256" key="4">
    <source>
        <dbReference type="ARBA" id="ARBA00022559"/>
    </source>
</evidence>
<dbReference type="STRING" id="360107.CHAB381_0519"/>
<dbReference type="AlphaFoldDB" id="A7I0R6"/>
<dbReference type="InterPro" id="IPR000866">
    <property type="entry name" value="AhpC/TSA"/>
</dbReference>
<dbReference type="OrthoDB" id="9812811at2"/>
<keyword evidence="5" id="KW-0049">Antioxidant</keyword>
<dbReference type="FunFam" id="3.40.30.10:FF:000007">
    <property type="entry name" value="Thioredoxin-dependent thiol peroxidase"/>
    <property type="match status" value="1"/>
</dbReference>
<evidence type="ECO:0000256" key="8">
    <source>
        <dbReference type="ARBA" id="ARBA00023284"/>
    </source>
</evidence>